<dbReference type="InterPro" id="IPR011711">
    <property type="entry name" value="GntR_C"/>
</dbReference>
<organism evidence="5 6">
    <name type="scientific">Cronobacter turicensis (strain DSM 18703 / CCUG 55852 / LMG 23827 / z3032)</name>
    <dbReference type="NCBI Taxonomy" id="693216"/>
    <lineage>
        <taxon>Bacteria</taxon>
        <taxon>Pseudomonadati</taxon>
        <taxon>Pseudomonadota</taxon>
        <taxon>Gammaproteobacteria</taxon>
        <taxon>Enterobacterales</taxon>
        <taxon>Enterobacteriaceae</taxon>
        <taxon>Cronobacter</taxon>
    </lineage>
</organism>
<dbReference type="InterPro" id="IPR008920">
    <property type="entry name" value="TF_FadR/GntR_C"/>
</dbReference>
<dbReference type="InterPro" id="IPR036390">
    <property type="entry name" value="WH_DNA-bd_sf"/>
</dbReference>
<reference evidence="5 6" key="1">
    <citation type="journal article" date="2010" name="J. Bacteriol.">
        <title>Complete Genome Sequence of Cronobacter turicensis LMG 23827, a foodborne pathogen causing deaths in neonates.</title>
        <authorList>
            <person name="Stephan R."/>
            <person name="Lehner A."/>
            <person name="Tischler P."/>
            <person name="Rattei T."/>
        </authorList>
    </citation>
    <scope>NUCLEOTIDE SEQUENCE [LARGE SCALE GENOMIC DNA]</scope>
    <source>
        <strain evidence="6">DSM 18703 / CCUG 55852 / LMG 23827 / z3032</strain>
    </source>
</reference>
<keyword evidence="6" id="KW-1185">Reference proteome</keyword>
<dbReference type="SUPFAM" id="SSF48008">
    <property type="entry name" value="GntR ligand-binding domain-like"/>
    <property type="match status" value="1"/>
</dbReference>
<dbReference type="AlphaFoldDB" id="C9Y489"/>
<evidence type="ECO:0000256" key="2">
    <source>
        <dbReference type="ARBA" id="ARBA00023125"/>
    </source>
</evidence>
<keyword evidence="2" id="KW-0238">DNA-binding</keyword>
<keyword evidence="1" id="KW-0805">Transcription regulation</keyword>
<dbReference type="PANTHER" id="PTHR43537:SF39">
    <property type="entry name" value="HTH-TYPE TRANSCRIPTIONAL REGULATOR MCBR"/>
    <property type="match status" value="1"/>
</dbReference>
<evidence type="ECO:0000313" key="5">
    <source>
        <dbReference type="EMBL" id="CBA30798.1"/>
    </source>
</evidence>
<evidence type="ECO:0000256" key="3">
    <source>
        <dbReference type="ARBA" id="ARBA00023163"/>
    </source>
</evidence>
<dbReference type="Pfam" id="PF00392">
    <property type="entry name" value="GntR"/>
    <property type="match status" value="1"/>
</dbReference>
<dbReference type="GO" id="GO:0003700">
    <property type="term" value="F:DNA-binding transcription factor activity"/>
    <property type="evidence" value="ECO:0007669"/>
    <property type="project" value="InterPro"/>
</dbReference>
<sequence>MNMLDLEKAQRLSLTMQVEVRLKNALIVGSLRPGARLVTKEIADQLGISITPVREALLRLVSSGALNATPAQAFLVPEISEARYDEVTKIRKNLEGMAAEAAAQNITPARMAHLRELCDAFREAKMSGNVEQALQANRAFRFQLYNWAEMPTLVSLIEQLWMRIGPCFNYLYPQSDDFVRGHHNYDDLLEALEAGDGDAAARAIHKAINDGALILKKQYFG</sequence>
<dbReference type="NCBIfam" id="NF008504">
    <property type="entry name" value="PRK11414.1"/>
    <property type="match status" value="1"/>
</dbReference>
<proteinExistence type="predicted"/>
<dbReference type="Proteomes" id="UP000002069">
    <property type="component" value="Chromosome"/>
</dbReference>
<dbReference type="SMART" id="SM00895">
    <property type="entry name" value="FCD"/>
    <property type="match status" value="1"/>
</dbReference>
<reference evidence="6" key="2">
    <citation type="journal article" date="2011" name="J. Bacteriol.">
        <title>Complete genome sequence of Cronobacter turicensis LMG 23827, a food-borne pathogen causing deaths in neonates.</title>
        <authorList>
            <person name="Stephan R."/>
            <person name="Lehner A."/>
            <person name="Tischler P."/>
            <person name="Rattei T."/>
        </authorList>
    </citation>
    <scope>NUCLEOTIDE SEQUENCE [LARGE SCALE GENOMIC DNA]</scope>
    <source>
        <strain evidence="6">DSM 18703 / CCUG 55852 / LMG 23827 / z3032</strain>
    </source>
</reference>
<evidence type="ECO:0000313" key="6">
    <source>
        <dbReference type="Proteomes" id="UP000002069"/>
    </source>
</evidence>
<evidence type="ECO:0000256" key="1">
    <source>
        <dbReference type="ARBA" id="ARBA00023015"/>
    </source>
</evidence>
<dbReference type="PATRIC" id="fig|693216.3.peg.1979"/>
<dbReference type="PANTHER" id="PTHR43537">
    <property type="entry name" value="TRANSCRIPTIONAL REGULATOR, GNTR FAMILY"/>
    <property type="match status" value="1"/>
</dbReference>
<dbReference type="InterPro" id="IPR000524">
    <property type="entry name" value="Tscrpt_reg_HTH_GntR"/>
</dbReference>
<feature type="domain" description="HTH gntR-type" evidence="4">
    <location>
        <begin position="12"/>
        <end position="79"/>
    </location>
</feature>
<dbReference type="EMBL" id="FN543093">
    <property type="protein sequence ID" value="CBA30798.1"/>
    <property type="molecule type" value="Genomic_DNA"/>
</dbReference>
<dbReference type="Pfam" id="PF07729">
    <property type="entry name" value="FCD"/>
    <property type="match status" value="1"/>
</dbReference>
<dbReference type="SUPFAM" id="SSF46785">
    <property type="entry name" value="Winged helix' DNA-binding domain"/>
    <property type="match status" value="1"/>
</dbReference>
<dbReference type="SMART" id="SM00345">
    <property type="entry name" value="HTH_GNTR"/>
    <property type="match status" value="1"/>
</dbReference>
<dbReference type="HOGENOM" id="CLU_017584_5_4_6"/>
<dbReference type="InterPro" id="IPR036388">
    <property type="entry name" value="WH-like_DNA-bd_sf"/>
</dbReference>
<dbReference type="GO" id="GO:0003677">
    <property type="term" value="F:DNA binding"/>
    <property type="evidence" value="ECO:0007669"/>
    <property type="project" value="UniProtKB-KW"/>
</dbReference>
<evidence type="ECO:0000259" key="4">
    <source>
        <dbReference type="PROSITE" id="PS50949"/>
    </source>
</evidence>
<keyword evidence="3" id="KW-0804">Transcription</keyword>
<name>C9Y489_CROTZ</name>
<dbReference type="Gene3D" id="1.10.10.10">
    <property type="entry name" value="Winged helix-like DNA-binding domain superfamily/Winged helix DNA-binding domain"/>
    <property type="match status" value="1"/>
</dbReference>
<dbReference type="KEGG" id="ctu:CTU_20950"/>
<gene>
    <name evidence="5" type="primary">mcbR</name>
    <name evidence="5" type="ordered locus">Ctu_20950</name>
</gene>
<accession>C9Y489</accession>
<dbReference type="Gene3D" id="1.20.120.530">
    <property type="entry name" value="GntR ligand-binding domain-like"/>
    <property type="match status" value="1"/>
</dbReference>
<protein>
    <submittedName>
        <fullName evidence="5">HTH-type transcriptional regulator mcbR</fullName>
    </submittedName>
</protein>
<dbReference type="PROSITE" id="PS50949">
    <property type="entry name" value="HTH_GNTR"/>
    <property type="match status" value="1"/>
</dbReference>